<dbReference type="EMBL" id="CYRY02008596">
    <property type="protein sequence ID" value="VCW77268.1"/>
    <property type="molecule type" value="Genomic_DNA"/>
</dbReference>
<sequence>LRRKGLCPTIQQVGSLFGRHDIFFQIILWFYVFDLTEFYVFGCLKNC</sequence>
<evidence type="ECO:0000256" key="1">
    <source>
        <dbReference type="SAM" id="Phobius"/>
    </source>
</evidence>
<evidence type="ECO:0000313" key="2">
    <source>
        <dbReference type="EMBL" id="VCW77268.1"/>
    </source>
</evidence>
<evidence type="ECO:0000313" key="3">
    <source>
        <dbReference type="Proteomes" id="UP000269945"/>
    </source>
</evidence>
<name>A0A9X9PYF8_GULGU</name>
<keyword evidence="3" id="KW-1185">Reference proteome</keyword>
<dbReference type="Proteomes" id="UP000269945">
    <property type="component" value="Unassembled WGS sequence"/>
</dbReference>
<keyword evidence="1" id="KW-1133">Transmembrane helix</keyword>
<keyword evidence="1" id="KW-0472">Membrane</keyword>
<feature type="non-terminal residue" evidence="2">
    <location>
        <position position="1"/>
    </location>
</feature>
<gene>
    <name evidence="2" type="ORF">BN2614_LOCUS1</name>
</gene>
<dbReference type="AlphaFoldDB" id="A0A9X9PYF8"/>
<accession>A0A9X9PYF8</accession>
<protein>
    <submittedName>
        <fullName evidence="2">Uncharacterized protein</fullName>
    </submittedName>
</protein>
<proteinExistence type="predicted"/>
<keyword evidence="1" id="KW-0812">Transmembrane</keyword>
<feature type="transmembrane region" description="Helical" evidence="1">
    <location>
        <begin position="22"/>
        <end position="44"/>
    </location>
</feature>
<reference evidence="2 3" key="1">
    <citation type="submission" date="2018-10" db="EMBL/GenBank/DDBJ databases">
        <authorList>
            <person name="Ekblom R."/>
            <person name="Jareborg N."/>
        </authorList>
    </citation>
    <scope>NUCLEOTIDE SEQUENCE [LARGE SCALE GENOMIC DNA]</scope>
    <source>
        <tissue evidence="2">Muscle</tissue>
    </source>
</reference>
<comment type="caution">
    <text evidence="2">The sequence shown here is derived from an EMBL/GenBank/DDBJ whole genome shotgun (WGS) entry which is preliminary data.</text>
</comment>
<organism evidence="2 3">
    <name type="scientific">Gulo gulo</name>
    <name type="common">Wolverine</name>
    <name type="synonym">Gluton</name>
    <dbReference type="NCBI Taxonomy" id="48420"/>
    <lineage>
        <taxon>Eukaryota</taxon>
        <taxon>Metazoa</taxon>
        <taxon>Chordata</taxon>
        <taxon>Craniata</taxon>
        <taxon>Vertebrata</taxon>
        <taxon>Euteleostomi</taxon>
        <taxon>Mammalia</taxon>
        <taxon>Eutheria</taxon>
        <taxon>Laurasiatheria</taxon>
        <taxon>Carnivora</taxon>
        <taxon>Caniformia</taxon>
        <taxon>Musteloidea</taxon>
        <taxon>Mustelidae</taxon>
        <taxon>Guloninae</taxon>
        <taxon>Gulo</taxon>
    </lineage>
</organism>